<evidence type="ECO:0000313" key="12">
    <source>
        <dbReference type="EMBL" id="TCP32599.1"/>
    </source>
</evidence>
<feature type="transmembrane region" description="Helical" evidence="9">
    <location>
        <begin position="152"/>
        <end position="179"/>
    </location>
</feature>
<dbReference type="RefSeq" id="WP_165878868.1">
    <property type="nucleotide sequence ID" value="NZ_JACIGF010000009.1"/>
</dbReference>
<comment type="caution">
    <text evidence="12">The sequence shown here is derived from an EMBL/GenBank/DDBJ whole genome shotgun (WGS) entry which is preliminary data.</text>
</comment>
<dbReference type="SUPFAM" id="SSF160240">
    <property type="entry name" value="Cation efflux protein cytoplasmic domain-like"/>
    <property type="match status" value="1"/>
</dbReference>
<organism evidence="12 13">
    <name type="scientific">Rhodothalassium salexigens DSM 2132</name>
    <dbReference type="NCBI Taxonomy" id="1188247"/>
    <lineage>
        <taxon>Bacteria</taxon>
        <taxon>Pseudomonadati</taxon>
        <taxon>Pseudomonadota</taxon>
        <taxon>Alphaproteobacteria</taxon>
        <taxon>Rhodothalassiales</taxon>
        <taxon>Rhodothalassiaceae</taxon>
        <taxon>Rhodothalassium</taxon>
    </lineage>
</organism>
<protein>
    <submittedName>
        <fullName evidence="12">Cobalt-zinc-cadmium efflux system protein</fullName>
    </submittedName>
</protein>
<dbReference type="EMBL" id="SLXO01000009">
    <property type="protein sequence ID" value="TCP32599.1"/>
    <property type="molecule type" value="Genomic_DNA"/>
</dbReference>
<evidence type="ECO:0000256" key="8">
    <source>
        <dbReference type="ARBA" id="ARBA00023136"/>
    </source>
</evidence>
<evidence type="ECO:0000256" key="4">
    <source>
        <dbReference type="ARBA" id="ARBA00022692"/>
    </source>
</evidence>
<evidence type="ECO:0000256" key="1">
    <source>
        <dbReference type="ARBA" id="ARBA00004141"/>
    </source>
</evidence>
<dbReference type="PANTHER" id="PTHR11562">
    <property type="entry name" value="CATION EFFLUX PROTEIN/ ZINC TRANSPORTER"/>
    <property type="match status" value="1"/>
</dbReference>
<evidence type="ECO:0000313" key="13">
    <source>
        <dbReference type="Proteomes" id="UP000295399"/>
    </source>
</evidence>
<gene>
    <name evidence="12" type="ORF">EV659_10991</name>
</gene>
<dbReference type="InterPro" id="IPR027470">
    <property type="entry name" value="Cation_efflux_CTD"/>
</dbReference>
<dbReference type="Pfam" id="PF01545">
    <property type="entry name" value="Cation_efflux"/>
    <property type="match status" value="1"/>
</dbReference>
<comment type="similarity">
    <text evidence="2">Belongs to the cation diffusion facilitator (CDF) transporter (TC 2.A.4) family. SLC30A subfamily.</text>
</comment>
<evidence type="ECO:0000256" key="7">
    <source>
        <dbReference type="ARBA" id="ARBA00023065"/>
    </source>
</evidence>
<keyword evidence="7" id="KW-0406">Ion transport</keyword>
<keyword evidence="5" id="KW-0864">Zinc transport</keyword>
<dbReference type="InterPro" id="IPR050681">
    <property type="entry name" value="CDF/SLC30A"/>
</dbReference>
<evidence type="ECO:0000256" key="2">
    <source>
        <dbReference type="ARBA" id="ARBA00008873"/>
    </source>
</evidence>
<dbReference type="SUPFAM" id="SSF161111">
    <property type="entry name" value="Cation efflux protein transmembrane domain-like"/>
    <property type="match status" value="1"/>
</dbReference>
<dbReference type="Pfam" id="PF16916">
    <property type="entry name" value="ZT_dimer"/>
    <property type="match status" value="1"/>
</dbReference>
<keyword evidence="8 9" id="KW-0472">Membrane</keyword>
<keyword evidence="6 9" id="KW-1133">Transmembrane helix</keyword>
<evidence type="ECO:0000256" key="6">
    <source>
        <dbReference type="ARBA" id="ARBA00022989"/>
    </source>
</evidence>
<feature type="transmembrane region" description="Helical" evidence="9">
    <location>
        <begin position="21"/>
        <end position="46"/>
    </location>
</feature>
<feature type="transmembrane region" description="Helical" evidence="9">
    <location>
        <begin position="185"/>
        <end position="202"/>
    </location>
</feature>
<keyword evidence="5" id="KW-0862">Zinc</keyword>
<name>A0A4R2PBU5_RHOSA</name>
<dbReference type="InterPro" id="IPR002524">
    <property type="entry name" value="Cation_efflux"/>
</dbReference>
<dbReference type="AlphaFoldDB" id="A0A4R2PBU5"/>
<evidence type="ECO:0000256" key="9">
    <source>
        <dbReference type="SAM" id="Phobius"/>
    </source>
</evidence>
<accession>A0A4R2PBU5</accession>
<evidence type="ECO:0000256" key="5">
    <source>
        <dbReference type="ARBA" id="ARBA00022906"/>
    </source>
</evidence>
<dbReference type="Proteomes" id="UP000295399">
    <property type="component" value="Unassembled WGS sequence"/>
</dbReference>
<dbReference type="PANTHER" id="PTHR11562:SF17">
    <property type="entry name" value="RE54080P-RELATED"/>
    <property type="match status" value="1"/>
</dbReference>
<keyword evidence="3" id="KW-0813">Transport</keyword>
<sequence>MAHAHTHGADKAGLNQRRLGLAALLTGLFMVAEVAGGVISGSLALLADAGHMATDFAALGLAWFAARLARQPADARRTYGFDRFSVLVAFANGLALFAIAGMIVIEAGRRLAEPVAVQGPVMLGVAAAGLAVNILAFWILHGADRGNLNVRAAALHVLGDLLGSVAAIGAAVVIMTTGWTPADPLLSILVALLILRSAWLVVKDAGRILLEAAPVGVDAEAIAADLVAELDGVVDVHHVHAWALTETRPMITLHACIDAGADPVGRIAAIKDRLHARHGIDHATVEIEYGRCCDAVIHRRAAVATS</sequence>
<evidence type="ECO:0000259" key="10">
    <source>
        <dbReference type="Pfam" id="PF01545"/>
    </source>
</evidence>
<feature type="transmembrane region" description="Helical" evidence="9">
    <location>
        <begin position="81"/>
        <end position="105"/>
    </location>
</feature>
<dbReference type="InterPro" id="IPR027469">
    <property type="entry name" value="Cation_efflux_TMD_sf"/>
</dbReference>
<dbReference type="NCBIfam" id="TIGR01297">
    <property type="entry name" value="CDF"/>
    <property type="match status" value="1"/>
</dbReference>
<feature type="transmembrane region" description="Helical" evidence="9">
    <location>
        <begin position="52"/>
        <end position="69"/>
    </location>
</feature>
<feature type="transmembrane region" description="Helical" evidence="9">
    <location>
        <begin position="117"/>
        <end position="140"/>
    </location>
</feature>
<dbReference type="GO" id="GO:0005385">
    <property type="term" value="F:zinc ion transmembrane transporter activity"/>
    <property type="evidence" value="ECO:0007669"/>
    <property type="project" value="TreeGrafter"/>
</dbReference>
<proteinExistence type="inferred from homology"/>
<dbReference type="InterPro" id="IPR036837">
    <property type="entry name" value="Cation_efflux_CTD_sf"/>
</dbReference>
<evidence type="ECO:0000259" key="11">
    <source>
        <dbReference type="Pfam" id="PF16916"/>
    </source>
</evidence>
<reference evidence="12 13" key="1">
    <citation type="submission" date="2019-03" db="EMBL/GenBank/DDBJ databases">
        <title>Genomic Encyclopedia of Type Strains, Phase IV (KMG-IV): sequencing the most valuable type-strain genomes for metagenomic binning, comparative biology and taxonomic classification.</title>
        <authorList>
            <person name="Goeker M."/>
        </authorList>
    </citation>
    <scope>NUCLEOTIDE SEQUENCE [LARGE SCALE GENOMIC DNA]</scope>
    <source>
        <strain evidence="12 13">DSM 2132</strain>
    </source>
</reference>
<comment type="subcellular location">
    <subcellularLocation>
        <location evidence="1">Membrane</location>
        <topology evidence="1">Multi-pass membrane protein</topology>
    </subcellularLocation>
</comment>
<keyword evidence="13" id="KW-1185">Reference proteome</keyword>
<dbReference type="GO" id="GO:0005886">
    <property type="term" value="C:plasma membrane"/>
    <property type="evidence" value="ECO:0007669"/>
    <property type="project" value="TreeGrafter"/>
</dbReference>
<dbReference type="FunCoup" id="A0A4R2PBU5">
    <property type="interactions" value="214"/>
</dbReference>
<feature type="domain" description="Cation efflux protein cytoplasmic" evidence="11">
    <location>
        <begin position="225"/>
        <end position="288"/>
    </location>
</feature>
<feature type="domain" description="Cation efflux protein transmembrane" evidence="10">
    <location>
        <begin position="21"/>
        <end position="210"/>
    </location>
</feature>
<dbReference type="InParanoid" id="A0A4R2PBU5"/>
<keyword evidence="4 9" id="KW-0812">Transmembrane</keyword>
<evidence type="ECO:0000256" key="3">
    <source>
        <dbReference type="ARBA" id="ARBA00022448"/>
    </source>
</evidence>
<dbReference type="InterPro" id="IPR058533">
    <property type="entry name" value="Cation_efflux_TM"/>
</dbReference>
<dbReference type="Gene3D" id="1.20.1510.10">
    <property type="entry name" value="Cation efflux protein transmembrane domain"/>
    <property type="match status" value="1"/>
</dbReference>